<dbReference type="InterPro" id="IPR009030">
    <property type="entry name" value="Growth_fac_rcpt_cys_sf"/>
</dbReference>
<keyword evidence="3" id="KW-0677">Repeat</keyword>
<organism evidence="7 8">
    <name type="scientific">Capsaspora owczarzaki (strain ATCC 30864)</name>
    <dbReference type="NCBI Taxonomy" id="595528"/>
    <lineage>
        <taxon>Eukaryota</taxon>
        <taxon>Filasterea</taxon>
        <taxon>Capsaspora</taxon>
    </lineage>
</organism>
<dbReference type="InterPro" id="IPR050541">
    <property type="entry name" value="LRR_TM_domain-containing"/>
</dbReference>
<dbReference type="InterPro" id="IPR006212">
    <property type="entry name" value="Furin_repeat"/>
</dbReference>
<sequence length="704" mass="71887">MPLFPNQTDTVMPSPASRQARLVFVLLVIGFVAAVNAASCPWGCSCVQTSGVVTFLSCNSSVSEIPIDLPISTVTLDIHATSITTLGDNAFQAAVSLKAIILPEAITSIAPAAFAGLSALTSVTFEQSAMFDQSLFTGLEVEHIGIGNASTLQGNSFTSMSFLKRLGLYEVSTLPSGALAGLASLATLELYGPFTSIPSSVLNDAPNVDLLTLHGQFQTMSDIGLASLPNLKKLSISQSKLTGFTDLSANALTYLSVSGSSTIKTLADNSFAGVPNLKFLSVDGLGLENLSSQAFSGLSQLTYLSLSQTRVKSLPQGLFAGTPALKALSLSPIKITQLSSNTFSTLTALTSLTLTGMPATTLPPGLFLGLTALTQLSTSPHNFSFGNNLQAPPSTFGLLSSLQACHSACATCYGAGAGSCCPTNCLRCAGDGTCSQCYEGFALEEQLCVAIPPAVLASSASSALEAVSIAAQSAESVVSAASAASVLELAAAAASSISAASALDASVSAVAVAASRESVLSVQSVQSAASARASQSVAAATNNNDDDGPAVMPIVVSVLAGVLFLVLVALGVVLLRRRNPASRSKDSFDSHTVDIHPNPAFGGTASNKGVMDSRLYEEVGGHPSLAPPAVPHLYNHPQDSPASMTTETHAAQSPQYEEVAVLLGSRPDSGKTYAELTLATGSMAAPVADESVSYATVVPHFASE</sequence>
<dbReference type="PANTHER" id="PTHR24369:SF210">
    <property type="entry name" value="CHAOPTIN-RELATED"/>
    <property type="match status" value="1"/>
</dbReference>
<dbReference type="InterPro" id="IPR001611">
    <property type="entry name" value="Leu-rich_rpt"/>
</dbReference>
<dbReference type="AlphaFoldDB" id="A0A0D2UG93"/>
<evidence type="ECO:0000313" key="8">
    <source>
        <dbReference type="Proteomes" id="UP000008743"/>
    </source>
</evidence>
<dbReference type="Pfam" id="PF13306">
    <property type="entry name" value="LRR_5"/>
    <property type="match status" value="2"/>
</dbReference>
<protein>
    <recommendedName>
        <fullName evidence="9">LRRNT domain-containing protein</fullName>
    </recommendedName>
</protein>
<dbReference type="eggNOG" id="KOG0619">
    <property type="taxonomic scope" value="Eukaryota"/>
</dbReference>
<dbReference type="Gene3D" id="3.80.10.10">
    <property type="entry name" value="Ribonuclease Inhibitor"/>
    <property type="match status" value="2"/>
</dbReference>
<dbReference type="InterPro" id="IPR003591">
    <property type="entry name" value="Leu-rich_rpt_typical-subtyp"/>
</dbReference>
<dbReference type="InterPro" id="IPR026906">
    <property type="entry name" value="LRR_5"/>
</dbReference>
<keyword evidence="1" id="KW-0433">Leucine-rich repeat</keyword>
<dbReference type="InParanoid" id="A0A0D2UG93"/>
<dbReference type="CDD" id="cd00064">
    <property type="entry name" value="FU"/>
    <property type="match status" value="1"/>
</dbReference>
<dbReference type="RefSeq" id="XP_004347537.2">
    <property type="nucleotide sequence ID" value="XM_004347487.2"/>
</dbReference>
<keyword evidence="5" id="KW-1133">Transmembrane helix</keyword>
<dbReference type="Pfam" id="PF13855">
    <property type="entry name" value="LRR_8"/>
    <property type="match status" value="1"/>
</dbReference>
<gene>
    <name evidence="7" type="ORF">CAOG_004786</name>
</gene>
<evidence type="ECO:0000256" key="1">
    <source>
        <dbReference type="ARBA" id="ARBA00022614"/>
    </source>
</evidence>
<dbReference type="SMART" id="SM00369">
    <property type="entry name" value="LRR_TYP"/>
    <property type="match status" value="4"/>
</dbReference>
<dbReference type="InterPro" id="IPR032675">
    <property type="entry name" value="LRR_dom_sf"/>
</dbReference>
<keyword evidence="5" id="KW-0472">Membrane</keyword>
<dbReference type="Proteomes" id="UP000008743">
    <property type="component" value="Unassembled WGS sequence"/>
</dbReference>
<dbReference type="SUPFAM" id="SSF57184">
    <property type="entry name" value="Growth factor receptor domain"/>
    <property type="match status" value="1"/>
</dbReference>
<feature type="chain" id="PRO_5002252794" description="LRRNT domain-containing protein" evidence="6">
    <location>
        <begin position="38"/>
        <end position="704"/>
    </location>
</feature>
<feature type="compositionally biased region" description="Basic and acidic residues" evidence="4">
    <location>
        <begin position="583"/>
        <end position="594"/>
    </location>
</feature>
<evidence type="ECO:0000256" key="6">
    <source>
        <dbReference type="SAM" id="SignalP"/>
    </source>
</evidence>
<reference evidence="8" key="1">
    <citation type="submission" date="2011-02" db="EMBL/GenBank/DDBJ databases">
        <title>The Genome Sequence of Capsaspora owczarzaki ATCC 30864.</title>
        <authorList>
            <person name="Russ C."/>
            <person name="Cuomo C."/>
            <person name="Burger G."/>
            <person name="Gray M.W."/>
            <person name="Holland P.W.H."/>
            <person name="King N."/>
            <person name="Lang F.B.F."/>
            <person name="Roger A.J."/>
            <person name="Ruiz-Trillo I."/>
            <person name="Young S.K."/>
            <person name="Zeng Q."/>
            <person name="Gargeya S."/>
            <person name="Alvarado L."/>
            <person name="Berlin A."/>
            <person name="Chapman S.B."/>
            <person name="Chen Z."/>
            <person name="Freedman E."/>
            <person name="Gellesch M."/>
            <person name="Goldberg J."/>
            <person name="Griggs A."/>
            <person name="Gujja S."/>
            <person name="Heilman E."/>
            <person name="Heiman D."/>
            <person name="Howarth C."/>
            <person name="Mehta T."/>
            <person name="Neiman D."/>
            <person name="Pearson M."/>
            <person name="Roberts A."/>
            <person name="Saif S."/>
            <person name="Shea T."/>
            <person name="Shenoy N."/>
            <person name="Sisk P."/>
            <person name="Stolte C."/>
            <person name="Sykes S."/>
            <person name="White J."/>
            <person name="Yandava C."/>
            <person name="Haas B."/>
            <person name="Nusbaum C."/>
            <person name="Birren B."/>
        </authorList>
    </citation>
    <scope>NUCLEOTIDE SEQUENCE</scope>
    <source>
        <strain evidence="8">ATCC 30864</strain>
    </source>
</reference>
<evidence type="ECO:0000313" key="7">
    <source>
        <dbReference type="EMBL" id="KJE94096.1"/>
    </source>
</evidence>
<keyword evidence="5" id="KW-0812">Transmembrane</keyword>
<keyword evidence="8" id="KW-1185">Reference proteome</keyword>
<evidence type="ECO:0008006" key="9">
    <source>
        <dbReference type="Google" id="ProtNLM"/>
    </source>
</evidence>
<dbReference type="OrthoDB" id="6343311at2759"/>
<dbReference type="GO" id="GO:0005886">
    <property type="term" value="C:plasma membrane"/>
    <property type="evidence" value="ECO:0007669"/>
    <property type="project" value="TreeGrafter"/>
</dbReference>
<dbReference type="SUPFAM" id="SSF52058">
    <property type="entry name" value="L domain-like"/>
    <property type="match status" value="1"/>
</dbReference>
<feature type="region of interest" description="Disordered" evidence="4">
    <location>
        <begin position="581"/>
        <end position="606"/>
    </location>
</feature>
<dbReference type="PANTHER" id="PTHR24369">
    <property type="entry name" value="ANTIGEN BSP, PUTATIVE-RELATED"/>
    <property type="match status" value="1"/>
</dbReference>
<name>A0A0D2UG93_CAPO3</name>
<evidence type="ECO:0000256" key="4">
    <source>
        <dbReference type="SAM" id="MobiDB-lite"/>
    </source>
</evidence>
<proteinExistence type="predicted"/>
<dbReference type="PhylomeDB" id="A0A0D2UG93"/>
<evidence type="ECO:0000256" key="5">
    <source>
        <dbReference type="SAM" id="Phobius"/>
    </source>
</evidence>
<feature type="transmembrane region" description="Helical" evidence="5">
    <location>
        <begin position="550"/>
        <end position="575"/>
    </location>
</feature>
<feature type="signal peptide" evidence="6">
    <location>
        <begin position="1"/>
        <end position="37"/>
    </location>
</feature>
<evidence type="ECO:0000256" key="2">
    <source>
        <dbReference type="ARBA" id="ARBA00022729"/>
    </source>
</evidence>
<accession>A0A0D2UG93</accession>
<keyword evidence="2 6" id="KW-0732">Signal</keyword>
<dbReference type="EMBL" id="KE346366">
    <property type="protein sequence ID" value="KJE94096.1"/>
    <property type="molecule type" value="Genomic_DNA"/>
</dbReference>
<evidence type="ECO:0000256" key="3">
    <source>
        <dbReference type="ARBA" id="ARBA00022737"/>
    </source>
</evidence>